<dbReference type="InterPro" id="IPR032710">
    <property type="entry name" value="NTF2-like_dom_sf"/>
</dbReference>
<dbReference type="RefSeq" id="WP_054292105.1">
    <property type="nucleotide sequence ID" value="NZ_CP012752.1"/>
</dbReference>
<dbReference type="Gene3D" id="3.10.450.50">
    <property type="match status" value="1"/>
</dbReference>
<dbReference type="AlphaFoldDB" id="A0A0N9I5Q7"/>
<sequence length="150" mass="16494">MSAHRQRGTRLVPSRPLSTLELVQLMLVRFGAHDAAGLARLFATQVAWRAPSLPFTHWGDGTRSRREVESFFLAFFDSLPPEAIAVRRLLVDGDDAVVIGRTRCRVGASDELVTLDLVISVSTRDSEVRECWLIPDSLAAGIALGRAQLV</sequence>
<accession>A0A0N9I5Q7</accession>
<dbReference type="SUPFAM" id="SSF54427">
    <property type="entry name" value="NTF2-like"/>
    <property type="match status" value="1"/>
</dbReference>
<feature type="domain" description="SnoaL-like" evidence="1">
    <location>
        <begin position="27"/>
        <end position="125"/>
    </location>
</feature>
<evidence type="ECO:0000313" key="2">
    <source>
        <dbReference type="EMBL" id="ALG10202.1"/>
    </source>
</evidence>
<gene>
    <name evidence="2" type="ORF">AOZ06_27880</name>
</gene>
<reference evidence="2 3" key="1">
    <citation type="submission" date="2015-07" db="EMBL/GenBank/DDBJ databases">
        <title>Genome sequencing of Kibdelosporangium phytohabitans.</title>
        <authorList>
            <person name="Qin S."/>
            <person name="Xing K."/>
        </authorList>
    </citation>
    <scope>NUCLEOTIDE SEQUENCE [LARGE SCALE GENOMIC DNA]</scope>
    <source>
        <strain evidence="2 3">KLBMP1111</strain>
    </source>
</reference>
<dbReference type="InterPro" id="IPR037401">
    <property type="entry name" value="SnoaL-like"/>
</dbReference>
<dbReference type="KEGG" id="kphy:AOZ06_27880"/>
<dbReference type="Proteomes" id="UP000063699">
    <property type="component" value="Chromosome"/>
</dbReference>
<proteinExistence type="predicted"/>
<keyword evidence="3" id="KW-1185">Reference proteome</keyword>
<evidence type="ECO:0000259" key="1">
    <source>
        <dbReference type="Pfam" id="PF12680"/>
    </source>
</evidence>
<dbReference type="Pfam" id="PF12680">
    <property type="entry name" value="SnoaL_2"/>
    <property type="match status" value="1"/>
</dbReference>
<organism evidence="2 3">
    <name type="scientific">Kibdelosporangium phytohabitans</name>
    <dbReference type="NCBI Taxonomy" id="860235"/>
    <lineage>
        <taxon>Bacteria</taxon>
        <taxon>Bacillati</taxon>
        <taxon>Actinomycetota</taxon>
        <taxon>Actinomycetes</taxon>
        <taxon>Pseudonocardiales</taxon>
        <taxon>Pseudonocardiaceae</taxon>
        <taxon>Kibdelosporangium</taxon>
    </lineage>
</organism>
<protein>
    <recommendedName>
        <fullName evidence="1">SnoaL-like domain-containing protein</fullName>
    </recommendedName>
</protein>
<dbReference type="EMBL" id="CP012752">
    <property type="protein sequence ID" value="ALG10202.1"/>
    <property type="molecule type" value="Genomic_DNA"/>
</dbReference>
<name>A0A0N9I5Q7_9PSEU</name>
<evidence type="ECO:0000313" key="3">
    <source>
        <dbReference type="Proteomes" id="UP000063699"/>
    </source>
</evidence>